<gene>
    <name evidence="2" type="ORF">M407DRAFT_31692</name>
</gene>
<reference evidence="2 3" key="1">
    <citation type="submission" date="2014-04" db="EMBL/GenBank/DDBJ databases">
        <authorList>
            <consortium name="DOE Joint Genome Institute"/>
            <person name="Kuo A."/>
            <person name="Girlanda M."/>
            <person name="Perotto S."/>
            <person name="Kohler A."/>
            <person name="Nagy L.G."/>
            <person name="Floudas D."/>
            <person name="Copeland A."/>
            <person name="Barry K.W."/>
            <person name="Cichocki N."/>
            <person name="Veneault-Fourrey C."/>
            <person name="LaButti K."/>
            <person name="Lindquist E.A."/>
            <person name="Lipzen A."/>
            <person name="Lundell T."/>
            <person name="Morin E."/>
            <person name="Murat C."/>
            <person name="Sun H."/>
            <person name="Tunlid A."/>
            <person name="Henrissat B."/>
            <person name="Grigoriev I.V."/>
            <person name="Hibbett D.S."/>
            <person name="Martin F."/>
            <person name="Nordberg H.P."/>
            <person name="Cantor M.N."/>
            <person name="Hua S.X."/>
        </authorList>
    </citation>
    <scope>NUCLEOTIDE SEQUENCE [LARGE SCALE GENOMIC DNA]</scope>
    <source>
        <strain evidence="2 3">MUT 4182</strain>
    </source>
</reference>
<sequence length="59" mass="6064">MRKIALLTTIVASFGAVAHAGALLWGQCGTAHDQSITKVSATRGYATIGASYVKDGLVD</sequence>
<feature type="signal peptide" evidence="1">
    <location>
        <begin position="1"/>
        <end position="20"/>
    </location>
</feature>
<name>A0A0C3LAW9_9AGAM</name>
<reference evidence="3" key="2">
    <citation type="submission" date="2015-01" db="EMBL/GenBank/DDBJ databases">
        <title>Evolutionary Origins and Diversification of the Mycorrhizal Mutualists.</title>
        <authorList>
            <consortium name="DOE Joint Genome Institute"/>
            <consortium name="Mycorrhizal Genomics Consortium"/>
            <person name="Kohler A."/>
            <person name="Kuo A."/>
            <person name="Nagy L.G."/>
            <person name="Floudas D."/>
            <person name="Copeland A."/>
            <person name="Barry K.W."/>
            <person name="Cichocki N."/>
            <person name="Veneault-Fourrey C."/>
            <person name="LaButti K."/>
            <person name="Lindquist E.A."/>
            <person name="Lipzen A."/>
            <person name="Lundell T."/>
            <person name="Morin E."/>
            <person name="Murat C."/>
            <person name="Riley R."/>
            <person name="Ohm R."/>
            <person name="Sun H."/>
            <person name="Tunlid A."/>
            <person name="Henrissat B."/>
            <person name="Grigoriev I.V."/>
            <person name="Hibbett D.S."/>
            <person name="Martin F."/>
        </authorList>
    </citation>
    <scope>NUCLEOTIDE SEQUENCE [LARGE SCALE GENOMIC DNA]</scope>
    <source>
        <strain evidence="3">MUT 4182</strain>
    </source>
</reference>
<dbReference type="EMBL" id="KN823271">
    <property type="protein sequence ID" value="KIO18652.1"/>
    <property type="molecule type" value="Genomic_DNA"/>
</dbReference>
<evidence type="ECO:0000256" key="1">
    <source>
        <dbReference type="SAM" id="SignalP"/>
    </source>
</evidence>
<accession>A0A0C3LAW9</accession>
<feature type="chain" id="PRO_5002166569" evidence="1">
    <location>
        <begin position="21"/>
        <end position="59"/>
    </location>
</feature>
<dbReference type="HOGENOM" id="CLU_2962607_0_0_1"/>
<organism evidence="2 3">
    <name type="scientific">Tulasnella calospora MUT 4182</name>
    <dbReference type="NCBI Taxonomy" id="1051891"/>
    <lineage>
        <taxon>Eukaryota</taxon>
        <taxon>Fungi</taxon>
        <taxon>Dikarya</taxon>
        <taxon>Basidiomycota</taxon>
        <taxon>Agaricomycotina</taxon>
        <taxon>Agaricomycetes</taxon>
        <taxon>Cantharellales</taxon>
        <taxon>Tulasnellaceae</taxon>
        <taxon>Tulasnella</taxon>
    </lineage>
</organism>
<dbReference type="AlphaFoldDB" id="A0A0C3LAW9"/>
<proteinExistence type="predicted"/>
<keyword evidence="3" id="KW-1185">Reference proteome</keyword>
<evidence type="ECO:0000313" key="2">
    <source>
        <dbReference type="EMBL" id="KIO18652.1"/>
    </source>
</evidence>
<keyword evidence="1" id="KW-0732">Signal</keyword>
<dbReference type="Proteomes" id="UP000054248">
    <property type="component" value="Unassembled WGS sequence"/>
</dbReference>
<protein>
    <submittedName>
        <fullName evidence="2">Uncharacterized protein</fullName>
    </submittedName>
</protein>
<evidence type="ECO:0000313" key="3">
    <source>
        <dbReference type="Proteomes" id="UP000054248"/>
    </source>
</evidence>